<organism evidence="1 2">
    <name type="scientific">Parathielavia appendiculata</name>
    <dbReference type="NCBI Taxonomy" id="2587402"/>
    <lineage>
        <taxon>Eukaryota</taxon>
        <taxon>Fungi</taxon>
        <taxon>Dikarya</taxon>
        <taxon>Ascomycota</taxon>
        <taxon>Pezizomycotina</taxon>
        <taxon>Sordariomycetes</taxon>
        <taxon>Sordariomycetidae</taxon>
        <taxon>Sordariales</taxon>
        <taxon>Chaetomiaceae</taxon>
        <taxon>Parathielavia</taxon>
    </lineage>
</organism>
<dbReference type="GeneID" id="87832193"/>
<keyword evidence="2" id="KW-1185">Reference proteome</keyword>
<reference evidence="1" key="1">
    <citation type="journal article" date="2023" name="Mol. Phylogenet. Evol.">
        <title>Genome-scale phylogeny and comparative genomics of the fungal order Sordariales.</title>
        <authorList>
            <person name="Hensen N."/>
            <person name="Bonometti L."/>
            <person name="Westerberg I."/>
            <person name="Brannstrom I.O."/>
            <person name="Guillou S."/>
            <person name="Cros-Aarteil S."/>
            <person name="Calhoun S."/>
            <person name="Haridas S."/>
            <person name="Kuo A."/>
            <person name="Mondo S."/>
            <person name="Pangilinan J."/>
            <person name="Riley R."/>
            <person name="LaButti K."/>
            <person name="Andreopoulos B."/>
            <person name="Lipzen A."/>
            <person name="Chen C."/>
            <person name="Yan M."/>
            <person name="Daum C."/>
            <person name="Ng V."/>
            <person name="Clum A."/>
            <person name="Steindorff A."/>
            <person name="Ohm R.A."/>
            <person name="Martin F."/>
            <person name="Silar P."/>
            <person name="Natvig D.O."/>
            <person name="Lalanne C."/>
            <person name="Gautier V."/>
            <person name="Ament-Velasquez S.L."/>
            <person name="Kruys A."/>
            <person name="Hutchinson M.I."/>
            <person name="Powell A.J."/>
            <person name="Barry K."/>
            <person name="Miller A.N."/>
            <person name="Grigoriev I.V."/>
            <person name="Debuchy R."/>
            <person name="Gladieux P."/>
            <person name="Hiltunen Thoren M."/>
            <person name="Johannesson H."/>
        </authorList>
    </citation>
    <scope>NUCLEOTIDE SEQUENCE</scope>
    <source>
        <strain evidence="1">CBS 731.68</strain>
    </source>
</reference>
<gene>
    <name evidence="1" type="ORF">N657DRAFT_667851</name>
</gene>
<dbReference type="RefSeq" id="XP_062652416.1">
    <property type="nucleotide sequence ID" value="XM_062795425.1"/>
</dbReference>
<evidence type="ECO:0000313" key="1">
    <source>
        <dbReference type="EMBL" id="KAK4128645.1"/>
    </source>
</evidence>
<dbReference type="Proteomes" id="UP001302602">
    <property type="component" value="Unassembled WGS sequence"/>
</dbReference>
<name>A0AAN6Z7I4_9PEZI</name>
<dbReference type="AlphaFoldDB" id="A0AAN6Z7I4"/>
<protein>
    <submittedName>
        <fullName evidence="1">Uncharacterized protein</fullName>
    </submittedName>
</protein>
<comment type="caution">
    <text evidence="1">The sequence shown here is derived from an EMBL/GenBank/DDBJ whole genome shotgun (WGS) entry which is preliminary data.</text>
</comment>
<proteinExistence type="predicted"/>
<reference evidence="1" key="2">
    <citation type="submission" date="2023-05" db="EMBL/GenBank/DDBJ databases">
        <authorList>
            <consortium name="Lawrence Berkeley National Laboratory"/>
            <person name="Steindorff A."/>
            <person name="Hensen N."/>
            <person name="Bonometti L."/>
            <person name="Westerberg I."/>
            <person name="Brannstrom I.O."/>
            <person name="Guillou S."/>
            <person name="Cros-Aarteil S."/>
            <person name="Calhoun S."/>
            <person name="Haridas S."/>
            <person name="Kuo A."/>
            <person name="Mondo S."/>
            <person name="Pangilinan J."/>
            <person name="Riley R."/>
            <person name="Labutti K."/>
            <person name="Andreopoulos B."/>
            <person name="Lipzen A."/>
            <person name="Chen C."/>
            <person name="Yanf M."/>
            <person name="Daum C."/>
            <person name="Ng V."/>
            <person name="Clum A."/>
            <person name="Ohm R."/>
            <person name="Martin F."/>
            <person name="Silar P."/>
            <person name="Natvig D."/>
            <person name="Lalanne C."/>
            <person name="Gautier V."/>
            <person name="Ament-Velasquez S.L."/>
            <person name="Kruys A."/>
            <person name="Hutchinson M.I."/>
            <person name="Powell A.J."/>
            <person name="Barry K."/>
            <person name="Miller A.N."/>
            <person name="Grigoriev I.V."/>
            <person name="Debuchy R."/>
            <person name="Gladieux P."/>
            <person name="Thoren M.H."/>
            <person name="Johannesson H."/>
        </authorList>
    </citation>
    <scope>NUCLEOTIDE SEQUENCE</scope>
    <source>
        <strain evidence="1">CBS 731.68</strain>
    </source>
</reference>
<evidence type="ECO:0000313" key="2">
    <source>
        <dbReference type="Proteomes" id="UP001302602"/>
    </source>
</evidence>
<sequence>MSGVDKLNSQHSDALTRAVLRLLDTDLAAQTYSQIIDGVPLCDVVRGQQAHRVILGHPLENHVTLCPGVVNTARQFRANFSIGTLKFDTKLLEAFQAAAPDSRAFQLRLIELAAVAVHQIAVLYKQDIRLHDQHITNPRDSVDQLTWWRRKDDDDDNQDSIFKFHPVPPWPTHFTHPQYCYHDQYPNGLADTPWNTPVADVLPSPEPNLYLHSARKGFTFRLWQVKDEEQRALLDLLLSPAPASSSEYQPTNGPLPLLPTLDHRVRIDSHYAMYRHKVYRDIWERPEPTDEDCYFWDRRPRSSLDYPEVEDRMKEIREKGW</sequence>
<accession>A0AAN6Z7I4</accession>
<dbReference type="EMBL" id="MU853223">
    <property type="protein sequence ID" value="KAK4128645.1"/>
    <property type="molecule type" value="Genomic_DNA"/>
</dbReference>